<evidence type="ECO:0000256" key="1">
    <source>
        <dbReference type="ARBA" id="ARBA00004141"/>
    </source>
</evidence>
<feature type="transmembrane region" description="Helical" evidence="5">
    <location>
        <begin position="142"/>
        <end position="166"/>
    </location>
</feature>
<evidence type="ECO:0000256" key="4">
    <source>
        <dbReference type="ARBA" id="ARBA00023136"/>
    </source>
</evidence>
<sequence length="234" mass="24753">MKQAPLGLPTALMRGAGALAEGAVLRLLGKVVALTAAVFLLLGWVASKFIADGLSALGLDHERGASVLISAILIVFAGWLLFRVVALFILQFYGDEVVVAVERRSYPLAAERARKLGLAEEARLALGSAGRTLLANGLAVPFALALLFTGIGTAAVFWAVNAWLLGRELTDMVWLRHRPTPETPAPVGRLERFLFGGAVAALMFVPFANLVAPVLGAAAATHLVHGRMRVSNEI</sequence>
<dbReference type="EMBL" id="WTYM01000052">
    <property type="protein sequence ID" value="MXO60439.1"/>
    <property type="molecule type" value="Genomic_DNA"/>
</dbReference>
<proteinExistence type="predicted"/>
<dbReference type="AlphaFoldDB" id="A0A6I4SYJ6"/>
<dbReference type="Pfam" id="PF07264">
    <property type="entry name" value="EI24"/>
    <property type="match status" value="1"/>
</dbReference>
<evidence type="ECO:0000313" key="6">
    <source>
        <dbReference type="EMBL" id="MXO60439.1"/>
    </source>
</evidence>
<evidence type="ECO:0000256" key="5">
    <source>
        <dbReference type="SAM" id="Phobius"/>
    </source>
</evidence>
<keyword evidence="7" id="KW-1185">Reference proteome</keyword>
<keyword evidence="2 5" id="KW-0812">Transmembrane</keyword>
<reference evidence="6 7" key="1">
    <citation type="submission" date="2019-12" db="EMBL/GenBank/DDBJ databases">
        <title>Genomic-based taxomic classification of the family Erythrobacteraceae.</title>
        <authorList>
            <person name="Xu L."/>
        </authorList>
    </citation>
    <scope>NUCLEOTIDE SEQUENCE [LARGE SCALE GENOMIC DNA]</scope>
    <source>
        <strain evidence="6 7">MCCC 1K01500</strain>
    </source>
</reference>
<feature type="transmembrane region" description="Helical" evidence="5">
    <location>
        <begin position="30"/>
        <end position="46"/>
    </location>
</feature>
<dbReference type="OrthoDB" id="5421146at2"/>
<organism evidence="6 7">
    <name type="scientific">Croceibacterium salegens</name>
    <dbReference type="NCBI Taxonomy" id="1737568"/>
    <lineage>
        <taxon>Bacteria</taxon>
        <taxon>Pseudomonadati</taxon>
        <taxon>Pseudomonadota</taxon>
        <taxon>Alphaproteobacteria</taxon>
        <taxon>Sphingomonadales</taxon>
        <taxon>Erythrobacteraceae</taxon>
        <taxon>Croceibacterium</taxon>
    </lineage>
</organism>
<name>A0A6I4SYJ6_9SPHN</name>
<accession>A0A6I4SYJ6</accession>
<comment type="caution">
    <text evidence="6">The sequence shown here is derived from an EMBL/GenBank/DDBJ whole genome shotgun (WGS) entry which is preliminary data.</text>
</comment>
<keyword evidence="3 5" id="KW-1133">Transmembrane helix</keyword>
<dbReference type="InterPro" id="IPR059112">
    <property type="entry name" value="CysZ/EI24"/>
</dbReference>
<protein>
    <recommendedName>
        <fullName evidence="8">Cysteine biosynthesis protein</fullName>
    </recommendedName>
</protein>
<evidence type="ECO:0000256" key="2">
    <source>
        <dbReference type="ARBA" id="ARBA00022692"/>
    </source>
</evidence>
<evidence type="ECO:0000256" key="3">
    <source>
        <dbReference type="ARBA" id="ARBA00022989"/>
    </source>
</evidence>
<evidence type="ECO:0000313" key="7">
    <source>
        <dbReference type="Proteomes" id="UP000433652"/>
    </source>
</evidence>
<gene>
    <name evidence="6" type="ORF">GRI89_12915</name>
</gene>
<dbReference type="Proteomes" id="UP000433652">
    <property type="component" value="Unassembled WGS sequence"/>
</dbReference>
<keyword evidence="4 5" id="KW-0472">Membrane</keyword>
<dbReference type="RefSeq" id="WP_159796300.1">
    <property type="nucleotide sequence ID" value="NZ_WTYM01000052.1"/>
</dbReference>
<evidence type="ECO:0008006" key="8">
    <source>
        <dbReference type="Google" id="ProtNLM"/>
    </source>
</evidence>
<comment type="subcellular location">
    <subcellularLocation>
        <location evidence="1">Membrane</location>
        <topology evidence="1">Multi-pass membrane protein</topology>
    </subcellularLocation>
</comment>
<feature type="transmembrane region" description="Helical" evidence="5">
    <location>
        <begin position="193"/>
        <end position="220"/>
    </location>
</feature>
<feature type="transmembrane region" description="Helical" evidence="5">
    <location>
        <begin position="67"/>
        <end position="93"/>
    </location>
</feature>